<keyword evidence="1" id="KW-0812">Transmembrane</keyword>
<comment type="caution">
    <text evidence="2">The sequence shown here is derived from an EMBL/GenBank/DDBJ whole genome shotgun (WGS) entry which is preliminary data.</text>
</comment>
<protein>
    <submittedName>
        <fullName evidence="2">Uncharacterized protein</fullName>
    </submittedName>
</protein>
<feature type="transmembrane region" description="Helical" evidence="1">
    <location>
        <begin position="28"/>
        <end position="47"/>
    </location>
</feature>
<dbReference type="EMBL" id="JACTVA010000051">
    <property type="protein sequence ID" value="MBC9209320.1"/>
    <property type="molecule type" value="Genomic_DNA"/>
</dbReference>
<accession>A0ABR7RT46</accession>
<name>A0ABR7RT46_9PROT</name>
<gene>
    <name evidence="2" type="ORF">IBL26_20915</name>
</gene>
<evidence type="ECO:0000313" key="3">
    <source>
        <dbReference type="Proteomes" id="UP000626026"/>
    </source>
</evidence>
<evidence type="ECO:0000256" key="1">
    <source>
        <dbReference type="SAM" id="Phobius"/>
    </source>
</evidence>
<reference evidence="2 3" key="1">
    <citation type="journal article" date="2013" name="Int. J. Syst. Evol. Microbiol.">
        <title>Roseomonas aerophila sp. nov., isolated from air.</title>
        <authorList>
            <person name="Kim S.J."/>
            <person name="Weon H.Y."/>
            <person name="Ahn J.H."/>
            <person name="Hong S.B."/>
            <person name="Seok S.J."/>
            <person name="Whang K.S."/>
            <person name="Kwon S.W."/>
        </authorList>
    </citation>
    <scope>NUCLEOTIDE SEQUENCE [LARGE SCALE GENOMIC DNA]</scope>
    <source>
        <strain evidence="2 3">NBRC 108923</strain>
    </source>
</reference>
<dbReference type="Proteomes" id="UP000626026">
    <property type="component" value="Unassembled WGS sequence"/>
</dbReference>
<dbReference type="RefSeq" id="WP_187786465.1">
    <property type="nucleotide sequence ID" value="NZ_JACTVA010000051.1"/>
</dbReference>
<sequence length="48" mass="5066">MTPHHAHSHPEPWLTDPLALAAGTASRLVLAAVLLVVLWGGVFWALAA</sequence>
<organism evidence="2 3">
    <name type="scientific">Teichococcus aerophilus</name>
    <dbReference type="NCBI Taxonomy" id="1224513"/>
    <lineage>
        <taxon>Bacteria</taxon>
        <taxon>Pseudomonadati</taxon>
        <taxon>Pseudomonadota</taxon>
        <taxon>Alphaproteobacteria</taxon>
        <taxon>Acetobacterales</taxon>
        <taxon>Roseomonadaceae</taxon>
        <taxon>Roseomonas</taxon>
    </lineage>
</organism>
<keyword evidence="1" id="KW-1133">Transmembrane helix</keyword>
<keyword evidence="3" id="KW-1185">Reference proteome</keyword>
<evidence type="ECO:0000313" key="2">
    <source>
        <dbReference type="EMBL" id="MBC9209320.1"/>
    </source>
</evidence>
<proteinExistence type="predicted"/>
<keyword evidence="1" id="KW-0472">Membrane</keyword>